<reference evidence="6 7" key="1">
    <citation type="submission" date="2018-04" db="EMBL/GenBank/DDBJ databases">
        <title>The genome sequence of Caulobacter sp. 736.</title>
        <authorList>
            <person name="Gao J."/>
            <person name="Sun J."/>
        </authorList>
    </citation>
    <scope>NUCLEOTIDE SEQUENCE [LARGE SCALE GENOMIC DNA]</scope>
    <source>
        <strain evidence="6 7">736</strain>
    </source>
</reference>
<dbReference type="GO" id="GO:0003700">
    <property type="term" value="F:DNA-binding transcription factor activity"/>
    <property type="evidence" value="ECO:0007669"/>
    <property type="project" value="InterPro"/>
</dbReference>
<dbReference type="GO" id="GO:0003677">
    <property type="term" value="F:DNA binding"/>
    <property type="evidence" value="ECO:0007669"/>
    <property type="project" value="UniProtKB-KW"/>
</dbReference>
<evidence type="ECO:0000256" key="1">
    <source>
        <dbReference type="ARBA" id="ARBA00022491"/>
    </source>
</evidence>
<keyword evidence="1" id="KW-0678">Repressor</keyword>
<gene>
    <name evidence="6" type="ORF">DDF65_16570</name>
</gene>
<protein>
    <recommendedName>
        <fullName evidence="5">HTH merR-type domain-containing protein</fullName>
    </recommendedName>
</protein>
<keyword evidence="7" id="KW-1185">Reference proteome</keyword>
<name>A0A2T9J7M7_9CAUL</name>
<dbReference type="Proteomes" id="UP000244913">
    <property type="component" value="Unassembled WGS sequence"/>
</dbReference>
<keyword evidence="4" id="KW-0804">Transcription</keyword>
<organism evidence="6 7">
    <name type="scientific">Caulobacter radicis</name>
    <dbReference type="NCBI Taxonomy" id="2172650"/>
    <lineage>
        <taxon>Bacteria</taxon>
        <taxon>Pseudomonadati</taxon>
        <taxon>Pseudomonadota</taxon>
        <taxon>Alphaproteobacteria</taxon>
        <taxon>Caulobacterales</taxon>
        <taxon>Caulobacteraceae</taxon>
        <taxon>Caulobacter</taxon>
    </lineage>
</organism>
<dbReference type="PANTHER" id="PTHR30204:SF69">
    <property type="entry name" value="MERR-FAMILY TRANSCRIPTIONAL REGULATOR"/>
    <property type="match status" value="1"/>
</dbReference>
<dbReference type="PROSITE" id="PS50937">
    <property type="entry name" value="HTH_MERR_2"/>
    <property type="match status" value="1"/>
</dbReference>
<dbReference type="InterPro" id="IPR000551">
    <property type="entry name" value="MerR-type_HTH_dom"/>
</dbReference>
<comment type="caution">
    <text evidence="6">The sequence shown here is derived from an EMBL/GenBank/DDBJ whole genome shotgun (WGS) entry which is preliminary data.</text>
</comment>
<evidence type="ECO:0000259" key="5">
    <source>
        <dbReference type="PROSITE" id="PS50937"/>
    </source>
</evidence>
<evidence type="ECO:0000256" key="4">
    <source>
        <dbReference type="ARBA" id="ARBA00023163"/>
    </source>
</evidence>
<evidence type="ECO:0000313" key="6">
    <source>
        <dbReference type="EMBL" id="PVM77537.1"/>
    </source>
</evidence>
<accession>A0A2T9J7M7</accession>
<evidence type="ECO:0000313" key="7">
    <source>
        <dbReference type="Proteomes" id="UP000244913"/>
    </source>
</evidence>
<dbReference type="PANTHER" id="PTHR30204">
    <property type="entry name" value="REDOX-CYCLING DRUG-SENSING TRANSCRIPTIONAL ACTIVATOR SOXR"/>
    <property type="match status" value="1"/>
</dbReference>
<dbReference type="SMART" id="SM00422">
    <property type="entry name" value="HTH_MERR"/>
    <property type="match status" value="1"/>
</dbReference>
<keyword evidence="3" id="KW-0238">DNA-binding</keyword>
<dbReference type="Gene3D" id="1.10.1660.10">
    <property type="match status" value="1"/>
</dbReference>
<dbReference type="InterPro" id="IPR009061">
    <property type="entry name" value="DNA-bd_dom_put_sf"/>
</dbReference>
<dbReference type="CDD" id="cd00592">
    <property type="entry name" value="HTH_MerR-like"/>
    <property type="match status" value="1"/>
</dbReference>
<dbReference type="PROSITE" id="PS00552">
    <property type="entry name" value="HTH_MERR_1"/>
    <property type="match status" value="1"/>
</dbReference>
<dbReference type="RefSeq" id="WP_116568745.1">
    <property type="nucleotide sequence ID" value="NZ_QDKP01000049.1"/>
</dbReference>
<evidence type="ECO:0000256" key="3">
    <source>
        <dbReference type="ARBA" id="ARBA00023125"/>
    </source>
</evidence>
<dbReference type="InterPro" id="IPR047057">
    <property type="entry name" value="MerR_fam"/>
</dbReference>
<keyword evidence="2" id="KW-0805">Transcription regulation</keyword>
<evidence type="ECO:0000256" key="2">
    <source>
        <dbReference type="ARBA" id="ARBA00023015"/>
    </source>
</evidence>
<dbReference type="PRINTS" id="PR00040">
    <property type="entry name" value="HTHMERR"/>
</dbReference>
<sequence>MTATPHSPARPLTPISEAAARLGVTTRALRHYETMGLVVPRRPDGHARAYDEAAIARLELVVALRAADLPLRTVAEILDAWSGGGVQQQGTVQLIEAALGRARLTVERLEAVGRAARRDGLEGLKRLARHDAADAAPAVQ</sequence>
<feature type="domain" description="HTH merR-type" evidence="5">
    <location>
        <begin position="12"/>
        <end position="80"/>
    </location>
</feature>
<dbReference type="EMBL" id="QDKP01000049">
    <property type="protein sequence ID" value="PVM77537.1"/>
    <property type="molecule type" value="Genomic_DNA"/>
</dbReference>
<dbReference type="Pfam" id="PF13411">
    <property type="entry name" value="MerR_1"/>
    <property type="match status" value="1"/>
</dbReference>
<dbReference type="AlphaFoldDB" id="A0A2T9J7M7"/>
<proteinExistence type="predicted"/>
<dbReference type="SUPFAM" id="SSF46955">
    <property type="entry name" value="Putative DNA-binding domain"/>
    <property type="match status" value="1"/>
</dbReference>